<name>A0A8H7KLM2_AGABI</name>
<dbReference type="InterPro" id="IPR000210">
    <property type="entry name" value="BTB/POZ_dom"/>
</dbReference>
<dbReference type="InterPro" id="IPR029071">
    <property type="entry name" value="Ubiquitin-like_domsf"/>
</dbReference>
<dbReference type="SMART" id="SM00165">
    <property type="entry name" value="UBA"/>
    <property type="match status" value="1"/>
</dbReference>
<dbReference type="CDD" id="cd16106">
    <property type="entry name" value="Ubl_Dsk2p_like"/>
    <property type="match status" value="1"/>
</dbReference>
<protein>
    <recommendedName>
        <fullName evidence="7">Ubiquilin</fullName>
    </recommendedName>
</protein>
<dbReference type="GO" id="GO:0005829">
    <property type="term" value="C:cytosol"/>
    <property type="evidence" value="ECO:0007669"/>
    <property type="project" value="TreeGrafter"/>
</dbReference>
<dbReference type="InterPro" id="IPR011333">
    <property type="entry name" value="SKP1/BTB/POZ_sf"/>
</dbReference>
<evidence type="ECO:0000313" key="6">
    <source>
        <dbReference type="Proteomes" id="UP000629468"/>
    </source>
</evidence>
<dbReference type="Pfam" id="PF00240">
    <property type="entry name" value="ubiquitin"/>
    <property type="match status" value="1"/>
</dbReference>
<dbReference type="InterPro" id="IPR015940">
    <property type="entry name" value="UBA"/>
</dbReference>
<dbReference type="SMART" id="SM00225">
    <property type="entry name" value="BTB"/>
    <property type="match status" value="1"/>
</dbReference>
<evidence type="ECO:0000256" key="1">
    <source>
        <dbReference type="SAM" id="MobiDB-lite"/>
    </source>
</evidence>
<dbReference type="GO" id="GO:0006511">
    <property type="term" value="P:ubiquitin-dependent protein catabolic process"/>
    <property type="evidence" value="ECO:0007669"/>
    <property type="project" value="TreeGrafter"/>
</dbReference>
<dbReference type="PROSITE" id="PS50097">
    <property type="entry name" value="BTB"/>
    <property type="match status" value="1"/>
</dbReference>
<feature type="domain" description="Ubiquitin-like" evidence="3">
    <location>
        <begin position="323"/>
        <end position="392"/>
    </location>
</feature>
<dbReference type="PANTHER" id="PTHR10677:SF3">
    <property type="entry name" value="FI07626P-RELATED"/>
    <property type="match status" value="1"/>
</dbReference>
<evidence type="ECO:0008006" key="7">
    <source>
        <dbReference type="Google" id="ProtNLM"/>
    </source>
</evidence>
<evidence type="ECO:0000259" key="4">
    <source>
        <dbReference type="PROSITE" id="PS50097"/>
    </source>
</evidence>
<dbReference type="InterPro" id="IPR009060">
    <property type="entry name" value="UBA-like_sf"/>
</dbReference>
<dbReference type="Pfam" id="PF00627">
    <property type="entry name" value="UBA"/>
    <property type="match status" value="1"/>
</dbReference>
<dbReference type="GO" id="GO:0031593">
    <property type="term" value="F:polyubiquitin modification-dependent protein binding"/>
    <property type="evidence" value="ECO:0007669"/>
    <property type="project" value="TreeGrafter"/>
</dbReference>
<reference evidence="5 6" key="1">
    <citation type="journal article" name="Sci. Rep.">
        <title>Telomere-to-telomere assembled and centromere annotated genomes of the two main subspecies of the button mushroom Agaricus bisporus reveal especially polymorphic chromosome ends.</title>
        <authorList>
            <person name="Sonnenberg A.S.M."/>
            <person name="Sedaghat-Telgerd N."/>
            <person name="Lavrijssen B."/>
            <person name="Ohm R.A."/>
            <person name="Hendrickx P.M."/>
            <person name="Scholtmeijer K."/>
            <person name="Baars J.J.P."/>
            <person name="van Peer A."/>
        </authorList>
    </citation>
    <scope>NUCLEOTIDE SEQUENCE [LARGE SCALE GENOMIC DNA]</scope>
    <source>
        <strain evidence="5 6">H119_p4</strain>
    </source>
</reference>
<dbReference type="AlphaFoldDB" id="A0A8H7KLM2"/>
<dbReference type="Pfam" id="PF00651">
    <property type="entry name" value="BTB"/>
    <property type="match status" value="1"/>
</dbReference>
<dbReference type="SMART" id="SM00213">
    <property type="entry name" value="UBQ"/>
    <property type="match status" value="1"/>
</dbReference>
<sequence>MPELDLILTHSLKIMDSYTRHPKFYFNDGSIILDVERTHFRVHQSLLNRQSELFESMFSLKQPENATRVDGCLLVELAGDSVSDMEEFLCTVYDPFYFDRLECTSDVDTLIKFISGILRISAKYDMTMIKRKCVSVLLEKFPITLAGCDRIMKSEYRYKTNAIVDAINLAHTANVPEILPWAYYISTHVSVKDLLHDPNLSWKDKALCLAGKERLWHAQKTRTHAFLFDELQSEECSVGCDGRPSVMAWSDKGFSEKTQRGEGVVMGNITRVVRAWDMERFEERLVLPGSDTVPLRFFKPSTRGSSYHALPSPAIIQMPESEIQINIKGPNELKLQISIATDKTVSELKQAVAAQSDVEADRQRLIYSGRVLKDDDQLSVYKIQSGHTVHMVKGQARQQASAPSSSAAPQIPTMQTGQNIHDPLTQLNSHLGFGAMAGINPFADLGVNPNDPNMMTSLFNDPRVLEQMASAMSNPAVVDQVIAMNPQLAGMAPQMRQVFQSEEFRRMMSNPEQLQGFMRMASVMRQMQGGSGNSPFGDALAPPTPGFPAPGVPGQNPANPSSTMPSFNNPNPSTTTAPLPGAANPTSPGSGAAGATPNPMNPFGLDPALMQQMLFGGGFGAGAGGAGSGGAGLGGFGAPPPPADARPPEERFQVQLQQLQDMGFTNASQNVRALMATGGNVHSAIEYILSGGGL</sequence>
<dbReference type="EMBL" id="JABXXO010000001">
    <property type="protein sequence ID" value="KAF7784887.1"/>
    <property type="molecule type" value="Genomic_DNA"/>
</dbReference>
<dbReference type="Gene3D" id="1.10.8.10">
    <property type="entry name" value="DNA helicase RuvA subunit, C-terminal domain"/>
    <property type="match status" value="1"/>
</dbReference>
<dbReference type="SUPFAM" id="SSF54236">
    <property type="entry name" value="Ubiquitin-like"/>
    <property type="match status" value="1"/>
</dbReference>
<evidence type="ECO:0000313" key="5">
    <source>
        <dbReference type="EMBL" id="KAF7784887.1"/>
    </source>
</evidence>
<comment type="caution">
    <text evidence="5">The sequence shown here is derived from an EMBL/GenBank/DDBJ whole genome shotgun (WGS) entry which is preliminary data.</text>
</comment>
<dbReference type="PROSITE" id="PS50030">
    <property type="entry name" value="UBA"/>
    <property type="match status" value="1"/>
</dbReference>
<dbReference type="Gene3D" id="3.10.20.90">
    <property type="entry name" value="Phosphatidylinositol 3-kinase Catalytic Subunit, Chain A, domain 1"/>
    <property type="match status" value="1"/>
</dbReference>
<dbReference type="Gene3D" id="3.30.710.10">
    <property type="entry name" value="Potassium Channel Kv1.1, Chain A"/>
    <property type="match status" value="1"/>
</dbReference>
<proteinExistence type="predicted"/>
<dbReference type="SMART" id="SM00727">
    <property type="entry name" value="STI1"/>
    <property type="match status" value="2"/>
</dbReference>
<dbReference type="PANTHER" id="PTHR10677">
    <property type="entry name" value="UBIQUILIN"/>
    <property type="match status" value="1"/>
</dbReference>
<evidence type="ECO:0000259" key="2">
    <source>
        <dbReference type="PROSITE" id="PS50030"/>
    </source>
</evidence>
<dbReference type="InterPro" id="IPR000626">
    <property type="entry name" value="Ubiquitin-like_dom"/>
</dbReference>
<feature type="domain" description="UBA" evidence="2">
    <location>
        <begin position="647"/>
        <end position="691"/>
    </location>
</feature>
<dbReference type="SUPFAM" id="SSF54695">
    <property type="entry name" value="POZ domain"/>
    <property type="match status" value="1"/>
</dbReference>
<dbReference type="PROSITE" id="PS50053">
    <property type="entry name" value="UBIQUITIN_2"/>
    <property type="match status" value="1"/>
</dbReference>
<organism evidence="5 6">
    <name type="scientific">Agaricus bisporus var. burnettii</name>
    <dbReference type="NCBI Taxonomy" id="192524"/>
    <lineage>
        <taxon>Eukaryota</taxon>
        <taxon>Fungi</taxon>
        <taxon>Dikarya</taxon>
        <taxon>Basidiomycota</taxon>
        <taxon>Agaricomycotina</taxon>
        <taxon>Agaricomycetes</taxon>
        <taxon>Agaricomycetidae</taxon>
        <taxon>Agaricales</taxon>
        <taxon>Agaricineae</taxon>
        <taxon>Agaricaceae</taxon>
        <taxon>Agaricus</taxon>
    </lineage>
</organism>
<dbReference type="Proteomes" id="UP000629468">
    <property type="component" value="Unassembled WGS sequence"/>
</dbReference>
<dbReference type="SUPFAM" id="SSF46934">
    <property type="entry name" value="UBA-like"/>
    <property type="match status" value="1"/>
</dbReference>
<feature type="compositionally biased region" description="Pro residues" evidence="1">
    <location>
        <begin position="542"/>
        <end position="551"/>
    </location>
</feature>
<evidence type="ECO:0000259" key="3">
    <source>
        <dbReference type="PROSITE" id="PS50053"/>
    </source>
</evidence>
<feature type="region of interest" description="Disordered" evidence="1">
    <location>
        <begin position="528"/>
        <end position="605"/>
    </location>
</feature>
<gene>
    <name evidence="5" type="ORF">Agabi119p4_1052</name>
</gene>
<feature type="region of interest" description="Disordered" evidence="1">
    <location>
        <begin position="396"/>
        <end position="419"/>
    </location>
</feature>
<feature type="domain" description="BTB" evidence="4">
    <location>
        <begin position="29"/>
        <end position="94"/>
    </location>
</feature>
<dbReference type="InterPro" id="IPR015496">
    <property type="entry name" value="Ubiquilin"/>
</dbReference>
<dbReference type="CDD" id="cd14399">
    <property type="entry name" value="UBA_PLICs"/>
    <property type="match status" value="1"/>
</dbReference>
<accession>A0A8H7KLM2</accession>
<dbReference type="InterPro" id="IPR006636">
    <property type="entry name" value="STI1_HS-bd"/>
</dbReference>
<feature type="compositionally biased region" description="Polar residues" evidence="1">
    <location>
        <begin position="556"/>
        <end position="577"/>
    </location>
</feature>
<feature type="compositionally biased region" description="Low complexity" evidence="1">
    <location>
        <begin position="396"/>
        <end position="410"/>
    </location>
</feature>